<evidence type="ECO:0000313" key="4">
    <source>
        <dbReference type="EMBL" id="KWA55024.1"/>
    </source>
</evidence>
<keyword evidence="2" id="KW-0732">Signal</keyword>
<name>A0A119TVS1_9BURK</name>
<dbReference type="InterPro" id="IPR025419">
    <property type="entry name" value="DUF4142"/>
</dbReference>
<dbReference type="Gene3D" id="1.20.1260.10">
    <property type="match status" value="1"/>
</dbReference>
<feature type="region of interest" description="Disordered" evidence="1">
    <location>
        <begin position="25"/>
        <end position="56"/>
    </location>
</feature>
<reference evidence="4 5" key="1">
    <citation type="submission" date="2015-11" db="EMBL/GenBank/DDBJ databases">
        <title>Expanding the genomic diversity of Burkholderia species for the development of highly accurate diagnostics.</title>
        <authorList>
            <person name="Sahl J."/>
            <person name="Keim P."/>
            <person name="Wagner D."/>
        </authorList>
    </citation>
    <scope>NUCLEOTIDE SEQUENCE [LARGE SCALE GENOMIC DNA]</scope>
    <source>
        <strain evidence="4 5">MSMB1960WGS</strain>
    </source>
</reference>
<evidence type="ECO:0000259" key="3">
    <source>
        <dbReference type="Pfam" id="PF13628"/>
    </source>
</evidence>
<feature type="domain" description="DUF4142" evidence="3">
    <location>
        <begin position="61"/>
        <end position="194"/>
    </location>
</feature>
<evidence type="ECO:0000313" key="5">
    <source>
        <dbReference type="Proteomes" id="UP000068603"/>
    </source>
</evidence>
<evidence type="ECO:0000256" key="1">
    <source>
        <dbReference type="SAM" id="MobiDB-lite"/>
    </source>
</evidence>
<comment type="caution">
    <text evidence="4">The sequence shown here is derived from an EMBL/GenBank/DDBJ whole genome shotgun (WGS) entry which is preliminary data.</text>
</comment>
<dbReference type="Pfam" id="PF13628">
    <property type="entry name" value="DUF4142"/>
    <property type="match status" value="1"/>
</dbReference>
<dbReference type="PANTHER" id="PTHR38593:SF1">
    <property type="entry name" value="BLR2558 PROTEIN"/>
    <property type="match status" value="1"/>
</dbReference>
<organism evidence="4">
    <name type="scientific">Burkholderia stagnalis</name>
    <dbReference type="NCBI Taxonomy" id="1503054"/>
    <lineage>
        <taxon>Bacteria</taxon>
        <taxon>Pseudomonadati</taxon>
        <taxon>Pseudomonadota</taxon>
        <taxon>Betaproteobacteria</taxon>
        <taxon>Burkholderiales</taxon>
        <taxon>Burkholderiaceae</taxon>
        <taxon>Burkholderia</taxon>
        <taxon>Burkholderia cepacia complex</taxon>
    </lineage>
</organism>
<accession>A0A119TVS1</accession>
<dbReference type="EMBL" id="LPHB01000072">
    <property type="protein sequence ID" value="KWA55024.1"/>
    <property type="molecule type" value="Genomic_DNA"/>
</dbReference>
<dbReference type="AlphaFoldDB" id="A0A119TVS1"/>
<sequence length="201" mass="21195">MGPNIRIIAALAAGALGLAAAVHAQTPGEPAATNPRTPPELVKPAPDAGDTRDAARARGMDADFVDKAELAGRSEVEASRLALEKSTSPDVRAFAQHMIDDHGKANERLQKLATREGASEPMAPRADPDVEALRDKRGHDFDVAYVAAAGPDAHQKAVRLFEDEARGGHDAGLRAFAQATLPTLRHHLTMAQALARKVGAQ</sequence>
<dbReference type="InterPro" id="IPR012347">
    <property type="entry name" value="Ferritin-like"/>
</dbReference>
<evidence type="ECO:0000256" key="2">
    <source>
        <dbReference type="SAM" id="SignalP"/>
    </source>
</evidence>
<feature type="chain" id="PRO_5007162960" evidence="2">
    <location>
        <begin position="25"/>
        <end position="201"/>
    </location>
</feature>
<proteinExistence type="predicted"/>
<dbReference type="STRING" id="1503054.WT74_19450"/>
<dbReference type="PANTHER" id="PTHR38593">
    <property type="entry name" value="BLR2558 PROTEIN"/>
    <property type="match status" value="1"/>
</dbReference>
<gene>
    <name evidence="4" type="ORF">WT44_27655</name>
</gene>
<feature type="signal peptide" evidence="2">
    <location>
        <begin position="1"/>
        <end position="24"/>
    </location>
</feature>
<dbReference type="Proteomes" id="UP000068603">
    <property type="component" value="Unassembled WGS sequence"/>
</dbReference>
<protein>
    <submittedName>
        <fullName evidence="4">DUF305 domain-containing protein</fullName>
    </submittedName>
</protein>
<dbReference type="RefSeq" id="WP_060149230.1">
    <property type="nucleotide sequence ID" value="NZ_LPGD01000045.1"/>
</dbReference>